<dbReference type="AlphaFoldDB" id="A0A8I1L942"/>
<dbReference type="Pfam" id="PF13305">
    <property type="entry name" value="TetR_C_33"/>
    <property type="match status" value="1"/>
</dbReference>
<evidence type="ECO:0000256" key="1">
    <source>
        <dbReference type="ARBA" id="ARBA00023015"/>
    </source>
</evidence>
<name>A0A8I1L942_9CORY</name>
<dbReference type="EMBL" id="JAEHFL010000005">
    <property type="protein sequence ID" value="MBK3427717.1"/>
    <property type="molecule type" value="Genomic_DNA"/>
</dbReference>
<dbReference type="InterPro" id="IPR036271">
    <property type="entry name" value="Tet_transcr_reg_TetR-rel_C_sf"/>
</dbReference>
<evidence type="ECO:0000313" key="5">
    <source>
        <dbReference type="Proteomes" id="UP000603369"/>
    </source>
</evidence>
<evidence type="ECO:0000313" key="4">
    <source>
        <dbReference type="EMBL" id="MBK3427717.1"/>
    </source>
</evidence>
<dbReference type="Proteomes" id="UP000603369">
    <property type="component" value="Unassembled WGS sequence"/>
</dbReference>
<dbReference type="SUPFAM" id="SSF46689">
    <property type="entry name" value="Homeodomain-like"/>
    <property type="match status" value="1"/>
</dbReference>
<gene>
    <name evidence="4" type="ORF">JDP02_04195</name>
</gene>
<evidence type="ECO:0000256" key="2">
    <source>
        <dbReference type="ARBA" id="ARBA00023163"/>
    </source>
</evidence>
<sequence length="470" mass="51975">MYQLDGASRRVIILEAAVYVAACEGERAVTVESVADQAGLSPQAVAEEFATGADMLAEIPAFLDRRMSEYMVEAARHLPEDNSGGDVLMQLAEAYFAYAQDEPAIYHYLFEQYDALDEEHVCQFAKGEKSGTPGADMALDVVKRFAEEQGAVVAHDGDISPLQIGRITLACWSVIHGMGHLSVVGILRLQHAVIRAANLKQVDRLVVDALQYWFKNKQIPQRRPIMNDARAIVEGVMGSEREKPFVAPENLEQMDPEEAKRVVIEASLRVAGRRGVDRRFFDHVADRLGTSKDFLATIVDNDFALREAAETLTTMEMAQVFEDCLAALPEDTPTVDQLQIVAAAYFNYAMMYPERFSSIIALASGSIVPHNGDGSSHEGMTKNFAIMMDLLRKFVIEMGITPTDQLVYISTLAVWAGANGIAHLCSIGDFKSFNEDLKWALFVQVVTVSFFAIAHSLQILGHEDEEFKQV</sequence>
<protein>
    <submittedName>
        <fullName evidence="4">WHG domain-containing protein</fullName>
    </submittedName>
</protein>
<evidence type="ECO:0000259" key="3">
    <source>
        <dbReference type="Pfam" id="PF13305"/>
    </source>
</evidence>
<proteinExistence type="predicted"/>
<keyword evidence="5" id="KW-1185">Reference proteome</keyword>
<reference evidence="4 5" key="1">
    <citation type="submission" date="2020-12" db="EMBL/GenBank/DDBJ databases">
        <title>Draft genome sequence of the commensal strain Corynebacterium tuberculostearicum MFP09/CIP 102622 isolated from human skin.</title>
        <authorList>
            <person name="Boukerb A.M."/>
            <person name="Janvier X."/>
            <person name="Feuilloley M.G.J."/>
            <person name="Groboillot A."/>
        </authorList>
    </citation>
    <scope>NUCLEOTIDE SEQUENCE [LARGE SCALE GENOMIC DNA]</scope>
    <source>
        <strain evidence="4 5">CIP 102622</strain>
    </source>
</reference>
<accession>A0A8I1L942</accession>
<organism evidence="4 5">
    <name type="scientific">Corynebacterium tuberculostearicum</name>
    <dbReference type="NCBI Taxonomy" id="38304"/>
    <lineage>
        <taxon>Bacteria</taxon>
        <taxon>Bacillati</taxon>
        <taxon>Actinomycetota</taxon>
        <taxon>Actinomycetes</taxon>
        <taxon>Mycobacteriales</taxon>
        <taxon>Corynebacteriaceae</taxon>
        <taxon>Corynebacterium</taxon>
    </lineage>
</organism>
<keyword evidence="2" id="KW-0804">Transcription</keyword>
<dbReference type="Gene3D" id="1.10.357.10">
    <property type="entry name" value="Tetracycline Repressor, domain 2"/>
    <property type="match status" value="2"/>
</dbReference>
<feature type="domain" description="HTH-type transcriptional regulator MT1864/Rv1816-like C-terminal" evidence="3">
    <location>
        <begin position="88"/>
        <end position="190"/>
    </location>
</feature>
<dbReference type="InterPro" id="IPR025996">
    <property type="entry name" value="MT1864/Rv1816-like_C"/>
</dbReference>
<keyword evidence="1" id="KW-0805">Transcription regulation</keyword>
<dbReference type="SUPFAM" id="SSF48498">
    <property type="entry name" value="Tetracyclin repressor-like, C-terminal domain"/>
    <property type="match status" value="2"/>
</dbReference>
<dbReference type="InterPro" id="IPR009057">
    <property type="entry name" value="Homeodomain-like_sf"/>
</dbReference>
<comment type="caution">
    <text evidence="4">The sequence shown here is derived from an EMBL/GenBank/DDBJ whole genome shotgun (WGS) entry which is preliminary data.</text>
</comment>
<dbReference type="RefSeq" id="WP_200435569.1">
    <property type="nucleotide sequence ID" value="NZ_JAEHFL010000005.1"/>
</dbReference>